<keyword evidence="4" id="KW-1185">Reference proteome</keyword>
<organism evidence="3 4">
    <name type="scientific">Mycena rosella</name>
    <name type="common">Pink bonnet</name>
    <name type="synonym">Agaricus rosellus</name>
    <dbReference type="NCBI Taxonomy" id="1033263"/>
    <lineage>
        <taxon>Eukaryota</taxon>
        <taxon>Fungi</taxon>
        <taxon>Dikarya</taxon>
        <taxon>Basidiomycota</taxon>
        <taxon>Agaricomycotina</taxon>
        <taxon>Agaricomycetes</taxon>
        <taxon>Agaricomycetidae</taxon>
        <taxon>Agaricales</taxon>
        <taxon>Marasmiineae</taxon>
        <taxon>Mycenaceae</taxon>
        <taxon>Mycena</taxon>
    </lineage>
</organism>
<keyword evidence="1" id="KW-0175">Coiled coil</keyword>
<reference evidence="3" key="1">
    <citation type="submission" date="2023-03" db="EMBL/GenBank/DDBJ databases">
        <title>Massive genome expansion in bonnet fungi (Mycena s.s.) driven by repeated elements and novel gene families across ecological guilds.</title>
        <authorList>
            <consortium name="Lawrence Berkeley National Laboratory"/>
            <person name="Harder C.B."/>
            <person name="Miyauchi S."/>
            <person name="Viragh M."/>
            <person name="Kuo A."/>
            <person name="Thoen E."/>
            <person name="Andreopoulos B."/>
            <person name="Lu D."/>
            <person name="Skrede I."/>
            <person name="Drula E."/>
            <person name="Henrissat B."/>
            <person name="Morin E."/>
            <person name="Kohler A."/>
            <person name="Barry K."/>
            <person name="LaButti K."/>
            <person name="Morin E."/>
            <person name="Salamov A."/>
            <person name="Lipzen A."/>
            <person name="Mereny Z."/>
            <person name="Hegedus B."/>
            <person name="Baldrian P."/>
            <person name="Stursova M."/>
            <person name="Weitz H."/>
            <person name="Taylor A."/>
            <person name="Grigoriev I.V."/>
            <person name="Nagy L.G."/>
            <person name="Martin F."/>
            <person name="Kauserud H."/>
        </authorList>
    </citation>
    <scope>NUCLEOTIDE SEQUENCE</scope>
    <source>
        <strain evidence="3">CBHHK067</strain>
    </source>
</reference>
<dbReference type="EMBL" id="JARKIE010000141">
    <property type="protein sequence ID" value="KAJ7677184.1"/>
    <property type="molecule type" value="Genomic_DNA"/>
</dbReference>
<proteinExistence type="predicted"/>
<feature type="region of interest" description="Disordered" evidence="2">
    <location>
        <begin position="167"/>
        <end position="195"/>
    </location>
</feature>
<comment type="caution">
    <text evidence="3">The sequence shown here is derived from an EMBL/GenBank/DDBJ whole genome shotgun (WGS) entry which is preliminary data.</text>
</comment>
<sequence>MSIPSSSTPNGSIPARLLFDSSLETCPDFASSVYDTVRTRLNPDDNAAAIDILKESWTKSNDNDKAQWILQVEADRALAESEQAVRQQEVEKEAANAAKAAEDQRLEAEKKKPQLGDFDINSAPSIYLESRISVFAQKRLEKKEWCPLWPLTATGLKEASNALTSSAEDGGSISLRRSDDNQLSIQSGPSSDVHKNMVRDGNLTAREFSTGWHRCIKEITRVNWSAAHVDALTQFFYGLDTHSITEHEHGGAITRIHADCYRFNWFNTLGTDQSFNLALINEDLMDKIQNEYFMKLHSKVIAT</sequence>
<feature type="compositionally biased region" description="Polar residues" evidence="2">
    <location>
        <begin position="181"/>
        <end position="190"/>
    </location>
</feature>
<evidence type="ECO:0000313" key="4">
    <source>
        <dbReference type="Proteomes" id="UP001221757"/>
    </source>
</evidence>
<gene>
    <name evidence="3" type="ORF">B0H17DRAFT_945307</name>
</gene>
<dbReference type="Proteomes" id="UP001221757">
    <property type="component" value="Unassembled WGS sequence"/>
</dbReference>
<evidence type="ECO:0000256" key="1">
    <source>
        <dbReference type="SAM" id="Coils"/>
    </source>
</evidence>
<dbReference type="AlphaFoldDB" id="A0AAD7D4Q2"/>
<protein>
    <submittedName>
        <fullName evidence="3">Uncharacterized protein</fullName>
    </submittedName>
</protein>
<evidence type="ECO:0000256" key="2">
    <source>
        <dbReference type="SAM" id="MobiDB-lite"/>
    </source>
</evidence>
<name>A0AAD7D4Q2_MYCRO</name>
<evidence type="ECO:0000313" key="3">
    <source>
        <dbReference type="EMBL" id="KAJ7677184.1"/>
    </source>
</evidence>
<accession>A0AAD7D4Q2</accession>
<feature type="coiled-coil region" evidence="1">
    <location>
        <begin position="78"/>
        <end position="112"/>
    </location>
</feature>